<evidence type="ECO:0008006" key="3">
    <source>
        <dbReference type="Google" id="ProtNLM"/>
    </source>
</evidence>
<accession>A0AAE2BWS3</accession>
<organism evidence="1 2">
    <name type="scientific">Sesamum angolense</name>
    <dbReference type="NCBI Taxonomy" id="2727404"/>
    <lineage>
        <taxon>Eukaryota</taxon>
        <taxon>Viridiplantae</taxon>
        <taxon>Streptophyta</taxon>
        <taxon>Embryophyta</taxon>
        <taxon>Tracheophyta</taxon>
        <taxon>Spermatophyta</taxon>
        <taxon>Magnoliopsida</taxon>
        <taxon>eudicotyledons</taxon>
        <taxon>Gunneridae</taxon>
        <taxon>Pentapetalae</taxon>
        <taxon>asterids</taxon>
        <taxon>lamiids</taxon>
        <taxon>Lamiales</taxon>
        <taxon>Pedaliaceae</taxon>
        <taxon>Sesamum</taxon>
    </lineage>
</organism>
<protein>
    <recommendedName>
        <fullName evidence="3">Reverse transcriptase domain-containing protein</fullName>
    </recommendedName>
</protein>
<keyword evidence="2" id="KW-1185">Reference proteome</keyword>
<dbReference type="InterPro" id="IPR036691">
    <property type="entry name" value="Endo/exonu/phosph_ase_sf"/>
</dbReference>
<comment type="caution">
    <text evidence="1">The sequence shown here is derived from an EMBL/GenBank/DDBJ whole genome shotgun (WGS) entry which is preliminary data.</text>
</comment>
<dbReference type="Proteomes" id="UP001289374">
    <property type="component" value="Unassembled WGS sequence"/>
</dbReference>
<gene>
    <name evidence="1" type="ORF">Sango_1137100</name>
</gene>
<reference evidence="1" key="2">
    <citation type="journal article" date="2024" name="Plant">
        <title>Genomic evolution and insights into agronomic trait innovations of Sesamum species.</title>
        <authorList>
            <person name="Miao H."/>
            <person name="Wang L."/>
            <person name="Qu L."/>
            <person name="Liu H."/>
            <person name="Sun Y."/>
            <person name="Le M."/>
            <person name="Wang Q."/>
            <person name="Wei S."/>
            <person name="Zheng Y."/>
            <person name="Lin W."/>
            <person name="Duan Y."/>
            <person name="Cao H."/>
            <person name="Xiong S."/>
            <person name="Wang X."/>
            <person name="Wei L."/>
            <person name="Li C."/>
            <person name="Ma Q."/>
            <person name="Ju M."/>
            <person name="Zhao R."/>
            <person name="Li G."/>
            <person name="Mu C."/>
            <person name="Tian Q."/>
            <person name="Mei H."/>
            <person name="Zhang T."/>
            <person name="Gao T."/>
            <person name="Zhang H."/>
        </authorList>
    </citation>
    <scope>NUCLEOTIDE SEQUENCE</scope>
    <source>
        <strain evidence="1">K16</strain>
    </source>
</reference>
<name>A0AAE2BWS3_9LAMI</name>
<proteinExistence type="predicted"/>
<sequence length="324" mass="37277">MLWRVLRRSSSFLRWCSDFDSVASMWTEACHERQRLQCNPAACHETLSLECQGLRSPWTVHALDELIRLQNPALVSLFETKNGANLVIWSFSSPRIDARVFNEEGVAEWRLTGIYGQSEAGNREETWYLLWTLRGFSNQHWLCTGIFNEILLLEEKKCAPWARKQIEDFRAYLSEYQLYDLGYKGDNCTWCKHWEVPDMVQVLANRLKSSLTTIIFESQSTFVPSKLITDNVLVAYEINHYLAHKYEGSVIFGYSHPEQGLRQRGSPLPYLFLYCAEALSHLISAVEVNGELQGVAVSHHGPRVSHLLFADDMLIFCRATSEAM</sequence>
<dbReference type="SUPFAM" id="SSF56219">
    <property type="entry name" value="DNase I-like"/>
    <property type="match status" value="1"/>
</dbReference>
<reference evidence="1" key="1">
    <citation type="submission" date="2020-06" db="EMBL/GenBank/DDBJ databases">
        <authorList>
            <person name="Li T."/>
            <person name="Hu X."/>
            <person name="Zhang T."/>
            <person name="Song X."/>
            <person name="Zhang H."/>
            <person name="Dai N."/>
            <person name="Sheng W."/>
            <person name="Hou X."/>
            <person name="Wei L."/>
        </authorList>
    </citation>
    <scope>NUCLEOTIDE SEQUENCE</scope>
    <source>
        <strain evidence="1">K16</strain>
        <tissue evidence="1">Leaf</tissue>
    </source>
</reference>
<evidence type="ECO:0000313" key="2">
    <source>
        <dbReference type="Proteomes" id="UP001289374"/>
    </source>
</evidence>
<dbReference type="EMBL" id="JACGWL010000006">
    <property type="protein sequence ID" value="KAK4400310.1"/>
    <property type="molecule type" value="Genomic_DNA"/>
</dbReference>
<dbReference type="AlphaFoldDB" id="A0AAE2BWS3"/>
<evidence type="ECO:0000313" key="1">
    <source>
        <dbReference type="EMBL" id="KAK4400310.1"/>
    </source>
</evidence>